<gene>
    <name evidence="1" type="ORF">Goari_027357</name>
</gene>
<organism evidence="1 2">
    <name type="scientific">Gossypium aridum</name>
    <name type="common">American cotton</name>
    <name type="synonym">Erioxylum aridum</name>
    <dbReference type="NCBI Taxonomy" id="34290"/>
    <lineage>
        <taxon>Eukaryota</taxon>
        <taxon>Viridiplantae</taxon>
        <taxon>Streptophyta</taxon>
        <taxon>Embryophyta</taxon>
        <taxon>Tracheophyta</taxon>
        <taxon>Spermatophyta</taxon>
        <taxon>Magnoliopsida</taxon>
        <taxon>eudicotyledons</taxon>
        <taxon>Gunneridae</taxon>
        <taxon>Pentapetalae</taxon>
        <taxon>rosids</taxon>
        <taxon>malvids</taxon>
        <taxon>Malvales</taxon>
        <taxon>Malvaceae</taxon>
        <taxon>Malvoideae</taxon>
        <taxon>Gossypium</taxon>
    </lineage>
</organism>
<accession>A0A7J8YS43</accession>
<evidence type="ECO:0000313" key="2">
    <source>
        <dbReference type="Proteomes" id="UP000593577"/>
    </source>
</evidence>
<dbReference type="EMBL" id="JABFAA010351163">
    <property type="protein sequence ID" value="MBA0702398.1"/>
    <property type="molecule type" value="Genomic_DNA"/>
</dbReference>
<comment type="caution">
    <text evidence="1">The sequence shown here is derived from an EMBL/GenBank/DDBJ whole genome shotgun (WGS) entry which is preliminary data.</text>
</comment>
<proteinExistence type="predicted"/>
<reference evidence="1 2" key="1">
    <citation type="journal article" date="2019" name="Genome Biol. Evol.">
        <title>Insights into the evolution of the New World diploid cottons (Gossypium, subgenus Houzingenia) based on genome sequencing.</title>
        <authorList>
            <person name="Grover C.E."/>
            <person name="Arick M.A. 2nd"/>
            <person name="Thrash A."/>
            <person name="Conover J.L."/>
            <person name="Sanders W.S."/>
            <person name="Peterson D.G."/>
            <person name="Frelichowski J.E."/>
            <person name="Scheffler J.A."/>
            <person name="Scheffler B.E."/>
            <person name="Wendel J.F."/>
        </authorList>
    </citation>
    <scope>NUCLEOTIDE SEQUENCE [LARGE SCALE GENOMIC DNA]</scope>
    <source>
        <strain evidence="1">185</strain>
        <tissue evidence="1">Leaf</tissue>
    </source>
</reference>
<name>A0A7J8YS43_GOSAI</name>
<sequence>MDKHLFRALAQYWNPAYSCFTFGKFARFDLNTFGYKEKGRCLCLEYLRVSNLLQSTRVHR</sequence>
<keyword evidence="2" id="KW-1185">Reference proteome</keyword>
<evidence type="ECO:0000313" key="1">
    <source>
        <dbReference type="EMBL" id="MBA0702398.1"/>
    </source>
</evidence>
<dbReference type="Proteomes" id="UP000593577">
    <property type="component" value="Unassembled WGS sequence"/>
</dbReference>
<dbReference type="AlphaFoldDB" id="A0A7J8YS43"/>
<protein>
    <submittedName>
        <fullName evidence="1">Uncharacterized protein</fullName>
    </submittedName>
</protein>